<dbReference type="FunFam" id="1.25.40.10:FF:000090">
    <property type="entry name" value="Pentatricopeptide repeat-containing protein, chloroplastic"/>
    <property type="match status" value="1"/>
</dbReference>
<reference evidence="2" key="1">
    <citation type="submission" date="2025-08" db="UniProtKB">
        <authorList>
            <consortium name="RefSeq"/>
        </authorList>
    </citation>
    <scope>IDENTIFICATION</scope>
</reference>
<dbReference type="AlphaFoldDB" id="A0A1U8B1R6"/>
<dbReference type="PROSITE" id="PS51375">
    <property type="entry name" value="PPR"/>
    <property type="match status" value="7"/>
</dbReference>
<dbReference type="Proteomes" id="UP000189703">
    <property type="component" value="Unplaced"/>
</dbReference>
<dbReference type="eggNOG" id="KOG4197">
    <property type="taxonomic scope" value="Eukaryota"/>
</dbReference>
<dbReference type="InterPro" id="IPR046960">
    <property type="entry name" value="PPR_At4g14850-like_plant"/>
</dbReference>
<dbReference type="Gene3D" id="1.25.40.10">
    <property type="entry name" value="Tetratricopeptide repeat domain"/>
    <property type="match status" value="5"/>
</dbReference>
<dbReference type="NCBIfam" id="TIGR00756">
    <property type="entry name" value="PPR"/>
    <property type="match status" value="10"/>
</dbReference>
<dbReference type="GO" id="GO:0048731">
    <property type="term" value="P:system development"/>
    <property type="evidence" value="ECO:0007669"/>
    <property type="project" value="UniProtKB-ARBA"/>
</dbReference>
<dbReference type="GeneID" id="104609883"/>
<organism evidence="1 2">
    <name type="scientific">Nelumbo nucifera</name>
    <name type="common">Sacred lotus</name>
    <dbReference type="NCBI Taxonomy" id="4432"/>
    <lineage>
        <taxon>Eukaryota</taxon>
        <taxon>Viridiplantae</taxon>
        <taxon>Streptophyta</taxon>
        <taxon>Embryophyta</taxon>
        <taxon>Tracheophyta</taxon>
        <taxon>Spermatophyta</taxon>
        <taxon>Magnoliopsida</taxon>
        <taxon>Proteales</taxon>
        <taxon>Nelumbonaceae</taxon>
        <taxon>Nelumbo</taxon>
    </lineage>
</organism>
<dbReference type="OMA" id="SGHVQNE"/>
<dbReference type="KEGG" id="nnu:104609883"/>
<evidence type="ECO:0000313" key="1">
    <source>
        <dbReference type="Proteomes" id="UP000189703"/>
    </source>
</evidence>
<name>A0A1U8B1R6_NELNU</name>
<dbReference type="GO" id="GO:0003723">
    <property type="term" value="F:RNA binding"/>
    <property type="evidence" value="ECO:0007669"/>
    <property type="project" value="InterPro"/>
</dbReference>
<dbReference type="STRING" id="4432.A0A1U8B1R6"/>
<dbReference type="InterPro" id="IPR046848">
    <property type="entry name" value="E_motif"/>
</dbReference>
<dbReference type="Pfam" id="PF13041">
    <property type="entry name" value="PPR_2"/>
    <property type="match status" value="2"/>
</dbReference>
<keyword evidence="1" id="KW-1185">Reference proteome</keyword>
<dbReference type="FunFam" id="1.25.40.10:FF:001543">
    <property type="entry name" value="Pentatricopeptide repeat-containing protein At1g32415, mitochondrial"/>
    <property type="match status" value="1"/>
</dbReference>
<sequence length="757" mass="85480">MPSFFWNFNLIPCSLFKLYHRYLHVRRFRPQFSSLRCNRSDVDDPQLLLQWLGEGKLQKARALLDRMPQRGSRSGVVHWTSVLTKYARDGFVDEARALFELMPERNLVTYNAMLSAYVQSGRIGDASRFFDGMPERSVVSWTSMLCGFTNAGRIREAKRFFDAMPEKNVISWNSMMDGLIRNGDLVEAQRLFDIMPERNQVSWNTMIKGYSENCRMEEARILFEKLLEPNVVTWTSLIAGYCRTGDVDEGYCMFQRMPERNIVSWTAMIGGFAWNGFYKEALLLFLEMRSTTDIKPNEETFISLVYASAGIGFPPLGKQLHAQLIVNGLDWDDYDGRLSKSQVHMYSEFGLMDHAEYIFTKNSNDCFVQSCNSMINGYIRIEQLEKAQHLFNTIPIRDGISWTSIITGYFNVGRVTEACCLFNEMPERDAVAWTVMISGHVQNERFAEAIHIFSEMRSEGVTPLDSTYSTLLGAAGAMAYLDQGKQFHCILMKTRSILDIILENALVSMYAKCGDISTAQYIFSGMTYRDTISWNSMIVGFSHHGLANKALKLFEAMQDSETNPNSVTFLGVLSACSHAGMVDRGWDLFNSMFTEHAIQPGVEHYVCMIDLLGRAGKIQEAEEFVLKLPFKPGIAIWGALLGACGLGRKNIEIARHAAQRLLEIDPLNAPAHVLLCNIYAATGRRDEEGMLRKEMGLKRVKKVPGCSWILLKGKVHLFLSGDTSHSQAGEIVSLLSHLAVGESSSMTNSPMFSQETS</sequence>
<proteinExistence type="predicted"/>
<dbReference type="InterPro" id="IPR002885">
    <property type="entry name" value="PPR_rpt"/>
</dbReference>
<dbReference type="PANTHER" id="PTHR47926:SF404">
    <property type="entry name" value="(PPR) REPEAT-CONTAINING PROTEIN, PUTATIVE-RELATED"/>
    <property type="match status" value="1"/>
</dbReference>
<dbReference type="FunCoup" id="A0A1U8B1R6">
    <property type="interactions" value="163"/>
</dbReference>
<dbReference type="RefSeq" id="XP_010274610.1">
    <property type="nucleotide sequence ID" value="XM_010276308.2"/>
</dbReference>
<dbReference type="FunFam" id="1.25.40.10:FF:000125">
    <property type="entry name" value="Pentatricopeptide repeat-containing protein"/>
    <property type="match status" value="1"/>
</dbReference>
<dbReference type="InterPro" id="IPR011990">
    <property type="entry name" value="TPR-like_helical_dom_sf"/>
</dbReference>
<dbReference type="Pfam" id="PF01535">
    <property type="entry name" value="PPR"/>
    <property type="match status" value="9"/>
</dbReference>
<dbReference type="Pfam" id="PF12854">
    <property type="entry name" value="PPR_1"/>
    <property type="match status" value="1"/>
</dbReference>
<dbReference type="Pfam" id="PF20431">
    <property type="entry name" value="E_motif"/>
    <property type="match status" value="1"/>
</dbReference>
<dbReference type="PANTHER" id="PTHR47926">
    <property type="entry name" value="PENTATRICOPEPTIDE REPEAT-CONTAINING PROTEIN"/>
    <property type="match status" value="1"/>
</dbReference>
<dbReference type="GO" id="GO:0009451">
    <property type="term" value="P:RNA modification"/>
    <property type="evidence" value="ECO:0007669"/>
    <property type="project" value="InterPro"/>
</dbReference>
<gene>
    <name evidence="2" type="primary">LOC104609883</name>
</gene>
<accession>A0A1U8B1R6</accession>
<dbReference type="OrthoDB" id="757703at2759"/>
<protein>
    <submittedName>
        <fullName evidence="2">Pentatricopeptide repeat-containing protein At1g32415, mitochondrial</fullName>
    </submittedName>
</protein>
<evidence type="ECO:0000313" key="2">
    <source>
        <dbReference type="RefSeq" id="XP_010274610.1"/>
    </source>
</evidence>
<dbReference type="SUPFAM" id="SSF48452">
    <property type="entry name" value="TPR-like"/>
    <property type="match status" value="1"/>
</dbReference>